<sequence>MKIAKSALKMIPFVAMSTLSAGALAEGGDFFVQADIGRSNVDFKGKGVYDSGGADIDRATDTGDNKDTSSSLRAGYWFSEYFGVEAFYSRLHDAKMTALNVYEVGGFESGVIVDTEVESFPLEVSAYGVGLVAKKNFSGLFVSGRAGAAVSKVKVPSVSDSSTEAYYGASIGYDFNDMFSLSLNYDVQEAEFVIDELDYGTQINYDADFDIKTTSLGAQYRF</sequence>
<keyword evidence="5" id="KW-1185">Reference proteome</keyword>
<protein>
    <submittedName>
        <fullName evidence="4">Outer membrane beta-barrel protein</fullName>
    </submittedName>
</protein>
<dbReference type="InterPro" id="IPR011250">
    <property type="entry name" value="OMP/PagP_B-barrel"/>
</dbReference>
<dbReference type="Pfam" id="PF13505">
    <property type="entry name" value="OMP_b-brl"/>
    <property type="match status" value="1"/>
</dbReference>
<dbReference type="RefSeq" id="WP_265720913.1">
    <property type="nucleotide sequence ID" value="NZ_JAPIVK010000007.1"/>
</dbReference>
<dbReference type="EMBL" id="JBHUJD010000012">
    <property type="protein sequence ID" value="MFD2310862.1"/>
    <property type="molecule type" value="Genomic_DNA"/>
</dbReference>
<proteinExistence type="predicted"/>
<evidence type="ECO:0000313" key="4">
    <source>
        <dbReference type="EMBL" id="MFD2310862.1"/>
    </source>
</evidence>
<keyword evidence="1 2" id="KW-0732">Signal</keyword>
<name>A0ABW5EBQ8_9GAMM</name>
<dbReference type="SUPFAM" id="SSF56925">
    <property type="entry name" value="OMPA-like"/>
    <property type="match status" value="1"/>
</dbReference>
<dbReference type="Gene3D" id="2.40.160.20">
    <property type="match status" value="1"/>
</dbReference>
<evidence type="ECO:0000256" key="2">
    <source>
        <dbReference type="SAM" id="SignalP"/>
    </source>
</evidence>
<evidence type="ECO:0000256" key="1">
    <source>
        <dbReference type="ARBA" id="ARBA00022729"/>
    </source>
</evidence>
<gene>
    <name evidence="4" type="ORF">ACFSKX_10585</name>
</gene>
<feature type="chain" id="PRO_5045419344" evidence="2">
    <location>
        <begin position="26"/>
        <end position="222"/>
    </location>
</feature>
<evidence type="ECO:0000313" key="5">
    <source>
        <dbReference type="Proteomes" id="UP001597425"/>
    </source>
</evidence>
<feature type="signal peptide" evidence="2">
    <location>
        <begin position="1"/>
        <end position="25"/>
    </location>
</feature>
<feature type="domain" description="Outer membrane protein beta-barrel" evidence="3">
    <location>
        <begin position="13"/>
        <end position="222"/>
    </location>
</feature>
<reference evidence="5" key="1">
    <citation type="journal article" date="2019" name="Int. J. Syst. Evol. Microbiol.">
        <title>The Global Catalogue of Microorganisms (GCM) 10K type strain sequencing project: providing services to taxonomists for standard genome sequencing and annotation.</title>
        <authorList>
            <consortium name="The Broad Institute Genomics Platform"/>
            <consortium name="The Broad Institute Genome Sequencing Center for Infectious Disease"/>
            <person name="Wu L."/>
            <person name="Ma J."/>
        </authorList>
    </citation>
    <scope>NUCLEOTIDE SEQUENCE [LARGE SCALE GENOMIC DNA]</scope>
    <source>
        <strain evidence="5">KCTC 12848</strain>
    </source>
</reference>
<dbReference type="InterPro" id="IPR027385">
    <property type="entry name" value="Beta-barrel_OMP"/>
</dbReference>
<comment type="caution">
    <text evidence="4">The sequence shown here is derived from an EMBL/GenBank/DDBJ whole genome shotgun (WGS) entry which is preliminary data.</text>
</comment>
<dbReference type="Proteomes" id="UP001597425">
    <property type="component" value="Unassembled WGS sequence"/>
</dbReference>
<accession>A0ABW5EBQ8</accession>
<evidence type="ECO:0000259" key="3">
    <source>
        <dbReference type="Pfam" id="PF13505"/>
    </source>
</evidence>
<organism evidence="4 5">
    <name type="scientific">Microbulbifer halophilus</name>
    <dbReference type="NCBI Taxonomy" id="453963"/>
    <lineage>
        <taxon>Bacteria</taxon>
        <taxon>Pseudomonadati</taxon>
        <taxon>Pseudomonadota</taxon>
        <taxon>Gammaproteobacteria</taxon>
        <taxon>Cellvibrionales</taxon>
        <taxon>Microbulbiferaceae</taxon>
        <taxon>Microbulbifer</taxon>
    </lineage>
</organism>